<feature type="region of interest" description="Disordered" evidence="1">
    <location>
        <begin position="581"/>
        <end position="615"/>
    </location>
</feature>
<evidence type="ECO:0000256" key="1">
    <source>
        <dbReference type="SAM" id="MobiDB-lite"/>
    </source>
</evidence>
<dbReference type="Proteomes" id="UP000250235">
    <property type="component" value="Unassembled WGS sequence"/>
</dbReference>
<feature type="compositionally biased region" description="Gly residues" evidence="1">
    <location>
        <begin position="599"/>
        <end position="615"/>
    </location>
</feature>
<dbReference type="AlphaFoldDB" id="A0A2Z7AR54"/>
<protein>
    <submittedName>
        <fullName evidence="2">Splicing factor 3B subunit 1-like</fullName>
    </submittedName>
</protein>
<gene>
    <name evidence="2" type="ORF">F511_22147</name>
</gene>
<proteinExistence type="predicted"/>
<sequence length="615" mass="68646">MGVYFRSKSTVQGEHGSLDLIIYPSAYSSPINLSAMAFALINNTIQVFFDSVLGMDHEGMVSMFEDLLPSGLNGFLGCSSTIYEAALVELFRNVSVRDDKVVSTVQGKPIAFSEELFVGTFELPLEGLTDLHEVPQDFVTMKAGSFVAITNERFLMMSAIHGGVTINWGRLLFNIFKDMVTPATRQARGYAVQICVLLKYSPDLELGESKEFPPLKILTAKTVGKYIAKNKNIYVDEDEPAVEKPEEKKKAVSKKRSVATADEPVLKKKGNLCTPTPKAQRRRVPKRKLVLPTGSDDEIVEKEPDVENVVEQQGENTTADDVDKIFYQVISATEQMETYMEEQSLTRSHDIIVEITKRSIAVSDEDDNLDGAENETARKMASFTAPKQFLKEPLRSEEDDDMSGLKKPTAEITRIQFERSIEIREVQEGDWYKASLPKIPADTKGKAPLKEIDTIKGHPAREIFTLICADIDFLVQIRAKVIDEVAKFFNSFSLRRLAVLVSTTDIAAKEERVLTWAETDSVQIALQRREYITTKYRELLLRKFLETRRHNFIAVDYRQSGPRPNPRLLRQAALEALTRSARTNTPRKTRPEQFSAKLVGGGGGAWGGGGGGGVS</sequence>
<accession>A0A2Z7AR54</accession>
<organism evidence="2 3">
    <name type="scientific">Dorcoceras hygrometricum</name>
    <dbReference type="NCBI Taxonomy" id="472368"/>
    <lineage>
        <taxon>Eukaryota</taxon>
        <taxon>Viridiplantae</taxon>
        <taxon>Streptophyta</taxon>
        <taxon>Embryophyta</taxon>
        <taxon>Tracheophyta</taxon>
        <taxon>Spermatophyta</taxon>
        <taxon>Magnoliopsida</taxon>
        <taxon>eudicotyledons</taxon>
        <taxon>Gunneridae</taxon>
        <taxon>Pentapetalae</taxon>
        <taxon>asterids</taxon>
        <taxon>lamiids</taxon>
        <taxon>Lamiales</taxon>
        <taxon>Gesneriaceae</taxon>
        <taxon>Didymocarpoideae</taxon>
        <taxon>Trichosporeae</taxon>
        <taxon>Loxocarpinae</taxon>
        <taxon>Dorcoceras</taxon>
    </lineage>
</organism>
<evidence type="ECO:0000313" key="2">
    <source>
        <dbReference type="EMBL" id="KZV23906.1"/>
    </source>
</evidence>
<reference evidence="2 3" key="1">
    <citation type="journal article" date="2015" name="Proc. Natl. Acad. Sci. U.S.A.">
        <title>The resurrection genome of Boea hygrometrica: A blueprint for survival of dehydration.</title>
        <authorList>
            <person name="Xiao L."/>
            <person name="Yang G."/>
            <person name="Zhang L."/>
            <person name="Yang X."/>
            <person name="Zhao S."/>
            <person name="Ji Z."/>
            <person name="Zhou Q."/>
            <person name="Hu M."/>
            <person name="Wang Y."/>
            <person name="Chen M."/>
            <person name="Xu Y."/>
            <person name="Jin H."/>
            <person name="Xiao X."/>
            <person name="Hu G."/>
            <person name="Bao F."/>
            <person name="Hu Y."/>
            <person name="Wan P."/>
            <person name="Li L."/>
            <person name="Deng X."/>
            <person name="Kuang T."/>
            <person name="Xiang C."/>
            <person name="Zhu J.K."/>
            <person name="Oliver M.J."/>
            <person name="He Y."/>
        </authorList>
    </citation>
    <scope>NUCLEOTIDE SEQUENCE [LARGE SCALE GENOMIC DNA]</scope>
    <source>
        <strain evidence="3">cv. XS01</strain>
    </source>
</reference>
<evidence type="ECO:0000313" key="3">
    <source>
        <dbReference type="Proteomes" id="UP000250235"/>
    </source>
</evidence>
<name>A0A2Z7AR54_9LAMI</name>
<keyword evidence="3" id="KW-1185">Reference proteome</keyword>
<dbReference type="OrthoDB" id="1741306at2759"/>
<dbReference type="EMBL" id="KV013343">
    <property type="protein sequence ID" value="KZV23906.1"/>
    <property type="molecule type" value="Genomic_DNA"/>
</dbReference>